<evidence type="ECO:0000259" key="6">
    <source>
        <dbReference type="Pfam" id="PF00700"/>
    </source>
</evidence>
<sequence>MKINNPAAGNTILQQTIQSQNQRMEQLASGNRVNRASDDAAALQIIERMNSEATAFQRSVRNAFDGISVLQVAEGGMQQVQNDLQRMRELSVQAGNGILSDNDRSAIGDEMAQLRDGIYRTLDTTNIGGTTLLNQDQSLNFLVGTGRSGNDERMTVDAVDLRGAGLNALETLDVSTASGAADAISEIDDMLSVVGGIRADYGAKQSAFVSAVNNLTEANVNIQAARSRIRDLDYAETTANQTRDNILGQSAIALRGQATLSQSQVLNLLD</sequence>
<dbReference type="GO" id="GO:0005198">
    <property type="term" value="F:structural molecule activity"/>
    <property type="evidence" value="ECO:0007669"/>
    <property type="project" value="UniProtKB-UniRule"/>
</dbReference>
<dbReference type="Pfam" id="PF00700">
    <property type="entry name" value="Flagellin_C"/>
    <property type="match status" value="1"/>
</dbReference>
<dbReference type="Pfam" id="PF00669">
    <property type="entry name" value="Flagellin_N"/>
    <property type="match status" value="1"/>
</dbReference>
<feature type="domain" description="Flagellin N-terminal" evidence="5">
    <location>
        <begin position="11"/>
        <end position="136"/>
    </location>
</feature>
<evidence type="ECO:0000256" key="1">
    <source>
        <dbReference type="ARBA" id="ARBA00005709"/>
    </source>
</evidence>
<reference evidence="7 8" key="1">
    <citation type="journal article" date="2011" name="Front. Microbiol.">
        <title>Genomic signatures of strain selection and enhancement in Bacillus atrophaeus var. globigii, a historical biowarfare simulant.</title>
        <authorList>
            <person name="Gibbons H.S."/>
            <person name="Broomall S.M."/>
            <person name="McNew L.A."/>
            <person name="Daligault H."/>
            <person name="Chapman C."/>
            <person name="Bruce D."/>
            <person name="Karavis M."/>
            <person name="Krepps M."/>
            <person name="McGregor P.A."/>
            <person name="Hong C."/>
            <person name="Park K.H."/>
            <person name="Akmal A."/>
            <person name="Feldman A."/>
            <person name="Lin J.S."/>
            <person name="Chang W.E."/>
            <person name="Higgs B.W."/>
            <person name="Demirev P."/>
            <person name="Lindquist J."/>
            <person name="Liem A."/>
            <person name="Fochler E."/>
            <person name="Read T.D."/>
            <person name="Tapia R."/>
            <person name="Johnson S."/>
            <person name="Bishop-Lilly K.A."/>
            <person name="Detter C."/>
            <person name="Han C."/>
            <person name="Sozhamannan S."/>
            <person name="Rosenzweig C.N."/>
            <person name="Skowronski E.W."/>
        </authorList>
    </citation>
    <scope>NUCLEOTIDE SEQUENCE [LARGE SCALE GENOMIC DNA]</scope>
    <source>
        <strain evidence="7 8">Y4G10-17</strain>
    </source>
</reference>
<keyword evidence="8" id="KW-1185">Reference proteome</keyword>
<evidence type="ECO:0000256" key="2">
    <source>
        <dbReference type="ARBA" id="ARBA00022525"/>
    </source>
</evidence>
<dbReference type="InterPro" id="IPR042187">
    <property type="entry name" value="Flagellin_C_sub2"/>
</dbReference>
<dbReference type="Gene3D" id="6.10.10.10">
    <property type="entry name" value="Flagellar export chaperone, C-terminal domain"/>
    <property type="match status" value="1"/>
</dbReference>
<gene>
    <name evidence="7" type="ORF">CWE14_10470</name>
</gene>
<dbReference type="SUPFAM" id="SSF64518">
    <property type="entry name" value="Phase 1 flagellin"/>
    <property type="match status" value="1"/>
</dbReference>
<evidence type="ECO:0000256" key="4">
    <source>
        <dbReference type="RuleBase" id="RU362073"/>
    </source>
</evidence>
<dbReference type="PRINTS" id="PR00207">
    <property type="entry name" value="FLAGELLIN"/>
</dbReference>
<evidence type="ECO:0000259" key="5">
    <source>
        <dbReference type="Pfam" id="PF00669"/>
    </source>
</evidence>
<protein>
    <recommendedName>
        <fullName evidence="4">Flagellin</fullName>
    </recommendedName>
</protein>
<dbReference type="PANTHER" id="PTHR42792:SF2">
    <property type="entry name" value="FLAGELLIN"/>
    <property type="match status" value="1"/>
</dbReference>
<evidence type="ECO:0000313" key="8">
    <source>
        <dbReference type="Proteomes" id="UP000287823"/>
    </source>
</evidence>
<dbReference type="InterPro" id="IPR001492">
    <property type="entry name" value="Flagellin"/>
</dbReference>
<keyword evidence="7" id="KW-0282">Flagellum</keyword>
<organism evidence="7 8">
    <name type="scientific">Aliidiomarina soli</name>
    <dbReference type="NCBI Taxonomy" id="1928574"/>
    <lineage>
        <taxon>Bacteria</taxon>
        <taxon>Pseudomonadati</taxon>
        <taxon>Pseudomonadota</taxon>
        <taxon>Gammaproteobacteria</taxon>
        <taxon>Alteromonadales</taxon>
        <taxon>Idiomarinaceae</taxon>
        <taxon>Aliidiomarina</taxon>
    </lineage>
</organism>
<evidence type="ECO:0000313" key="7">
    <source>
        <dbReference type="EMBL" id="RUO32558.1"/>
    </source>
</evidence>
<dbReference type="InterPro" id="IPR046358">
    <property type="entry name" value="Flagellin_C"/>
</dbReference>
<feature type="domain" description="Flagellin C-terminal" evidence="6">
    <location>
        <begin position="185"/>
        <end position="269"/>
    </location>
</feature>
<name>A0A432WFK5_9GAMM</name>
<comment type="subcellular location">
    <subcellularLocation>
        <location evidence="4">Secreted</location>
    </subcellularLocation>
    <subcellularLocation>
        <location evidence="4">Bacterial flagellum</location>
    </subcellularLocation>
</comment>
<keyword evidence="3 4" id="KW-0975">Bacterial flagellum</keyword>
<proteinExistence type="inferred from homology"/>
<dbReference type="GO" id="GO:0009288">
    <property type="term" value="C:bacterial-type flagellum"/>
    <property type="evidence" value="ECO:0007669"/>
    <property type="project" value="UniProtKB-SubCell"/>
</dbReference>
<dbReference type="GO" id="GO:0005576">
    <property type="term" value="C:extracellular region"/>
    <property type="evidence" value="ECO:0007669"/>
    <property type="project" value="UniProtKB-SubCell"/>
</dbReference>
<dbReference type="EMBL" id="PIPO01000004">
    <property type="protein sequence ID" value="RUO32558.1"/>
    <property type="molecule type" value="Genomic_DNA"/>
</dbReference>
<dbReference type="RefSeq" id="WP_126799322.1">
    <property type="nucleotide sequence ID" value="NZ_PIPO01000004.1"/>
</dbReference>
<dbReference type="InterPro" id="IPR001029">
    <property type="entry name" value="Flagellin_N"/>
</dbReference>
<evidence type="ECO:0000256" key="3">
    <source>
        <dbReference type="ARBA" id="ARBA00023143"/>
    </source>
</evidence>
<dbReference type="AlphaFoldDB" id="A0A432WFK5"/>
<comment type="function">
    <text evidence="4">Flagellin is the subunit protein which polymerizes to form the filaments of bacterial flagella.</text>
</comment>
<keyword evidence="7" id="KW-0966">Cell projection</keyword>
<accession>A0A432WFK5</accession>
<dbReference type="Proteomes" id="UP000287823">
    <property type="component" value="Unassembled WGS sequence"/>
</dbReference>
<comment type="caution">
    <text evidence="7">The sequence shown here is derived from an EMBL/GenBank/DDBJ whole genome shotgun (WGS) entry which is preliminary data.</text>
</comment>
<dbReference type="Gene3D" id="1.20.1330.10">
    <property type="entry name" value="f41 fragment of flagellin, N-terminal domain"/>
    <property type="match status" value="1"/>
</dbReference>
<keyword evidence="7" id="KW-0969">Cilium</keyword>
<comment type="similarity">
    <text evidence="1 4">Belongs to the bacterial flagellin family.</text>
</comment>
<dbReference type="PANTHER" id="PTHR42792">
    <property type="entry name" value="FLAGELLIN"/>
    <property type="match status" value="1"/>
</dbReference>
<keyword evidence="2 4" id="KW-0964">Secreted</keyword>